<name>A0A0H4Y1L5_9POXV</name>
<accession>A0A0H4Y1L5</accession>
<dbReference type="Proteomes" id="UP000105007">
    <property type="component" value="Segment"/>
</dbReference>
<sequence>MATFKTRRCNMDSFRNGVSDNPKIMVVTTEYGRAIKTCAVPPPDAFHNRITGDSIITGKLHRLDIDDKTSRTLRVTIDEPTTLMCFICSETDTVPFSKTHKWTEQTEFVFELTNQQTYWTLFIVKSGKTDKPLLLSVLEKNIPWKTESWDISVIVNEKETLPVFHTTRNKVKVIQWQNSFTGEPLIWMTSCVVNDVPCSSDKFRTFSLVNETGTDTQWKSFAVRFMDPEDQLHMYVTGVSPTPWNPMEKKLVNVQLMIKKNHLKNKCDHCEKIGFTIPQTCSRDGKETRVCKKCVHKMGKTCKFCQKEVMDDLPTNKKVKFTIDVTTDEFDYFLIGFVCACVPVYN</sequence>
<gene>
    <name evidence="1" type="ORF">SGPV193</name>
</gene>
<evidence type="ECO:0000313" key="1">
    <source>
        <dbReference type="EMBL" id="AKR04317.1"/>
    </source>
</evidence>
<proteinExistence type="predicted"/>
<dbReference type="KEGG" id="vg:25392360"/>
<reference evidence="1 2" key="1">
    <citation type="journal article" date="2015" name="J. Virol.">
        <title>Salmon gill poxvirus, the deepest representative of the Chordopoxvirinae.</title>
        <authorList>
            <person name="Gjessing M.C."/>
            <person name="Yutin N."/>
            <person name="Tengs T."/>
            <person name="Senkevich T."/>
            <person name="Koonin E.V."/>
            <person name="Ronning H.P."/>
            <person name="Alarson M."/>
            <person name="Ylving S."/>
            <person name="Lie K.-I."/>
            <person name="Saure B."/>
            <person name="Tran L."/>
            <person name="Moss B."/>
            <person name="Dale O.B."/>
        </authorList>
    </citation>
    <scope>NUCLEOTIDE SEQUENCE [LARGE SCALE GENOMIC DNA]</scope>
    <source>
        <strain evidence="1">2012-04-F277-L3G</strain>
    </source>
</reference>
<protein>
    <submittedName>
        <fullName evidence="1">Uncharacterized protein</fullName>
    </submittedName>
</protein>
<evidence type="ECO:0000313" key="2">
    <source>
        <dbReference type="Proteomes" id="UP000105007"/>
    </source>
</evidence>
<dbReference type="EMBL" id="KT159937">
    <property type="protein sequence ID" value="AKR04317.1"/>
    <property type="molecule type" value="Genomic_DNA"/>
</dbReference>
<dbReference type="GeneID" id="25392360"/>
<organism evidence="1 2">
    <name type="scientific">Salmon gill poxvirus</name>
    <dbReference type="NCBI Taxonomy" id="1680908"/>
    <lineage>
        <taxon>Viruses</taxon>
        <taxon>Varidnaviria</taxon>
        <taxon>Bamfordvirae</taxon>
        <taxon>Nucleocytoviricota</taxon>
        <taxon>Pokkesviricetes</taxon>
        <taxon>Chitovirales</taxon>
        <taxon>Poxviridae</taxon>
        <taxon>Chordopoxvirinae</taxon>
        <taxon>Salmonpoxvirus</taxon>
        <taxon>Salmonpoxvirus gillpox</taxon>
        <taxon>Salmon gillpox virus</taxon>
    </lineage>
</organism>
<keyword evidence="2" id="KW-1185">Reference proteome</keyword>
<dbReference type="RefSeq" id="YP_009162565.1">
    <property type="nucleotide sequence ID" value="NC_027707.1"/>
</dbReference>